<dbReference type="PROSITE" id="PS51186">
    <property type="entry name" value="GNAT"/>
    <property type="match status" value="1"/>
</dbReference>
<dbReference type="RefSeq" id="WP_091981695.1">
    <property type="nucleotide sequence ID" value="NZ_FOLO01000006.1"/>
</dbReference>
<accession>A0A1I1HL66</accession>
<dbReference type="OrthoDB" id="9801656at2"/>
<dbReference type="EMBL" id="FOLO01000006">
    <property type="protein sequence ID" value="SFC24495.1"/>
    <property type="molecule type" value="Genomic_DNA"/>
</dbReference>
<dbReference type="GO" id="GO:0016747">
    <property type="term" value="F:acyltransferase activity, transferring groups other than amino-acyl groups"/>
    <property type="evidence" value="ECO:0007669"/>
    <property type="project" value="InterPro"/>
</dbReference>
<dbReference type="Gene3D" id="3.40.630.30">
    <property type="match status" value="1"/>
</dbReference>
<dbReference type="SUPFAM" id="SSF55729">
    <property type="entry name" value="Acyl-CoA N-acyltransferases (Nat)"/>
    <property type="match status" value="1"/>
</dbReference>
<dbReference type="AlphaFoldDB" id="A0A1I1HL66"/>
<dbReference type="Pfam" id="PF13302">
    <property type="entry name" value="Acetyltransf_3"/>
    <property type="match status" value="1"/>
</dbReference>
<keyword evidence="3" id="KW-1185">Reference proteome</keyword>
<feature type="domain" description="N-acetyltransferase" evidence="1">
    <location>
        <begin position="15"/>
        <end position="181"/>
    </location>
</feature>
<name>A0A1I1HL66_9GAMM</name>
<evidence type="ECO:0000313" key="2">
    <source>
        <dbReference type="EMBL" id="SFC24495.1"/>
    </source>
</evidence>
<dbReference type="InterPro" id="IPR051531">
    <property type="entry name" value="N-acetyltransferase"/>
</dbReference>
<proteinExistence type="predicted"/>
<evidence type="ECO:0000259" key="1">
    <source>
        <dbReference type="PROSITE" id="PS51186"/>
    </source>
</evidence>
<dbReference type="Proteomes" id="UP000198862">
    <property type="component" value="Unassembled WGS sequence"/>
</dbReference>
<organism evidence="2 3">
    <name type="scientific">Pseudoalteromonas denitrificans DSM 6059</name>
    <dbReference type="NCBI Taxonomy" id="1123010"/>
    <lineage>
        <taxon>Bacteria</taxon>
        <taxon>Pseudomonadati</taxon>
        <taxon>Pseudomonadota</taxon>
        <taxon>Gammaproteobacteria</taxon>
        <taxon>Alteromonadales</taxon>
        <taxon>Pseudoalteromonadaceae</taxon>
        <taxon>Pseudoalteromonas</taxon>
    </lineage>
</organism>
<dbReference type="PANTHER" id="PTHR43792:SF16">
    <property type="entry name" value="N-ACETYLTRANSFERASE DOMAIN-CONTAINING PROTEIN"/>
    <property type="match status" value="1"/>
</dbReference>
<sequence length="181" mass="21056">MKKDIKSIKLESSMLILRSITTDDCKQDYLNWLQDPKVNCFLETRWQKQTINSIYEFIVNIQKDENNYLFAIVDKSTNKHIGNIKLGPINWRHGIAEISYFIGDVDFWGKGYATQAISTLTEWGFKKLKLHFVKAGFYQSNIASQKALVKSGYEFQAIFKNELIAANGVREDHVWYGKFNQ</sequence>
<protein>
    <submittedName>
        <fullName evidence="2">Protein N-acetyltransferase, RimJ/RimL family</fullName>
    </submittedName>
</protein>
<keyword evidence="2" id="KW-0808">Transferase</keyword>
<dbReference type="PANTHER" id="PTHR43792">
    <property type="entry name" value="GNAT FAMILY, PUTATIVE (AFU_ORTHOLOGUE AFUA_3G00765)-RELATED-RELATED"/>
    <property type="match status" value="1"/>
</dbReference>
<gene>
    <name evidence="2" type="ORF">SAMN02745724_01245</name>
</gene>
<dbReference type="STRING" id="1123010.SAMN02745724_01245"/>
<reference evidence="2 3" key="1">
    <citation type="submission" date="2016-10" db="EMBL/GenBank/DDBJ databases">
        <authorList>
            <person name="de Groot N.N."/>
        </authorList>
    </citation>
    <scope>NUCLEOTIDE SEQUENCE [LARGE SCALE GENOMIC DNA]</scope>
    <source>
        <strain evidence="2 3">DSM 6059</strain>
    </source>
</reference>
<dbReference type="InterPro" id="IPR000182">
    <property type="entry name" value="GNAT_dom"/>
</dbReference>
<dbReference type="InterPro" id="IPR016181">
    <property type="entry name" value="Acyl_CoA_acyltransferase"/>
</dbReference>
<evidence type="ECO:0000313" key="3">
    <source>
        <dbReference type="Proteomes" id="UP000198862"/>
    </source>
</evidence>